<dbReference type="OrthoDB" id="9807425at2"/>
<sequence length="595" mass="62622">MAQSSHRATIVRVLALPVIVGVGFLGWQFPGRDGGPPAWTQPDRPGSAPVGSTAYKIPDGALFVSPSGRDGAEGTRKHPLRTLGRAIAKAGPKGTIVLRGGVYHESVTVPAGKRLTIQSHPREAVWLDGSSPVAGWTAEGGAFVHGGWTAKFDSSPTYTSGARPSRDADFQFVSPEHPMASHPDQLWLDGVAQKQVGSREEVKPGTFYVDGSASRLYLGSDPRGHNVRASTLGKAITISGEGGTLRGIGVRRYATSLPDIAMVRVTAPRVTVENVVATESATTGLTVVAAHGRVRHVTSSNNGLLGVHANTADDLRLEAVRLDHNNVEQFKYSPVSGGFKITRSRKVAVVASTIVDNLGKGLWMDESVYDITLTGDRILRNAHHGVSLELSAKAVVAGNVISGNGGDGVKVNNTSDVRIWNNSMAGNGRAVQIVQDSRRRDDPGVPGRDPRRKGPDPAMTWRIGQTTVSNNTFAGARPGTPCLLCVTDHTGERSAAQMNLTVNGNVYVRPNAADPRTLILWSRNSFGDLGRFRTATGQETRGAFLGNAAAARAEGTLDRAVAPGVDAGNAVPLPADIAALVGRPAGTKHIGAWTG</sequence>
<dbReference type="AlphaFoldDB" id="A0A4R5AW45"/>
<evidence type="ECO:0000256" key="2">
    <source>
        <dbReference type="ARBA" id="ARBA00022525"/>
    </source>
</evidence>
<evidence type="ECO:0000259" key="6">
    <source>
        <dbReference type="Pfam" id="PF13229"/>
    </source>
</evidence>
<accession>A0A4R5AW45</accession>
<protein>
    <submittedName>
        <fullName evidence="7">DUF1565 domain-containing protein</fullName>
    </submittedName>
</protein>
<dbReference type="Proteomes" id="UP000294513">
    <property type="component" value="Unassembled WGS sequence"/>
</dbReference>
<keyword evidence="8" id="KW-1185">Reference proteome</keyword>
<dbReference type="PANTHER" id="PTHR40088">
    <property type="entry name" value="PECTATE LYASE (EUROFUNG)"/>
    <property type="match status" value="1"/>
</dbReference>
<evidence type="ECO:0000256" key="3">
    <source>
        <dbReference type="ARBA" id="ARBA00022729"/>
    </source>
</evidence>
<gene>
    <name evidence="7" type="ORF">E1298_31645</name>
</gene>
<reference evidence="7 8" key="1">
    <citation type="submission" date="2019-03" db="EMBL/GenBank/DDBJ databases">
        <title>Draft genome sequences of novel Actinobacteria.</title>
        <authorList>
            <person name="Sahin N."/>
            <person name="Ay H."/>
            <person name="Saygin H."/>
        </authorList>
    </citation>
    <scope>NUCLEOTIDE SEQUENCE [LARGE SCALE GENOMIC DNA]</scope>
    <source>
        <strain evidence="7 8">H3C3</strain>
    </source>
</reference>
<dbReference type="InterPro" id="IPR052052">
    <property type="entry name" value="Polysaccharide_Lyase_9"/>
</dbReference>
<keyword evidence="5" id="KW-0472">Membrane</keyword>
<evidence type="ECO:0000256" key="4">
    <source>
        <dbReference type="SAM" id="MobiDB-lite"/>
    </source>
</evidence>
<dbReference type="SUPFAM" id="SSF51126">
    <property type="entry name" value="Pectin lyase-like"/>
    <property type="match status" value="1"/>
</dbReference>
<keyword evidence="5" id="KW-0812">Transmembrane</keyword>
<keyword evidence="5" id="KW-1133">Transmembrane helix</keyword>
<feature type="compositionally biased region" description="Basic and acidic residues" evidence="4">
    <location>
        <begin position="437"/>
        <end position="455"/>
    </location>
</feature>
<dbReference type="InterPro" id="IPR039448">
    <property type="entry name" value="Beta_helix"/>
</dbReference>
<feature type="transmembrane region" description="Helical" evidence="5">
    <location>
        <begin position="9"/>
        <end position="27"/>
    </location>
</feature>
<dbReference type="SMART" id="SM00710">
    <property type="entry name" value="PbH1"/>
    <property type="match status" value="6"/>
</dbReference>
<dbReference type="InterPro" id="IPR012334">
    <property type="entry name" value="Pectin_lyas_fold"/>
</dbReference>
<proteinExistence type="predicted"/>
<evidence type="ECO:0000256" key="5">
    <source>
        <dbReference type="SAM" id="Phobius"/>
    </source>
</evidence>
<dbReference type="GO" id="GO:0005576">
    <property type="term" value="C:extracellular region"/>
    <property type="evidence" value="ECO:0007669"/>
    <property type="project" value="UniProtKB-SubCell"/>
</dbReference>
<keyword evidence="2" id="KW-0964">Secreted</keyword>
<dbReference type="InterPro" id="IPR006626">
    <property type="entry name" value="PbH1"/>
</dbReference>
<dbReference type="RefSeq" id="WP_131899788.1">
    <property type="nucleotide sequence ID" value="NZ_SMKU01000224.1"/>
</dbReference>
<dbReference type="Gene3D" id="2.160.20.10">
    <property type="entry name" value="Single-stranded right-handed beta-helix, Pectin lyase-like"/>
    <property type="match status" value="2"/>
</dbReference>
<dbReference type="InterPro" id="IPR011050">
    <property type="entry name" value="Pectin_lyase_fold/virulence"/>
</dbReference>
<comment type="caution">
    <text evidence="7">The sequence shown here is derived from an EMBL/GenBank/DDBJ whole genome shotgun (WGS) entry which is preliminary data.</text>
</comment>
<feature type="domain" description="Right handed beta helix" evidence="6">
    <location>
        <begin position="270"/>
        <end position="423"/>
    </location>
</feature>
<dbReference type="EMBL" id="SMKU01000224">
    <property type="protein sequence ID" value="TDD75384.1"/>
    <property type="molecule type" value="Genomic_DNA"/>
</dbReference>
<evidence type="ECO:0000313" key="8">
    <source>
        <dbReference type="Proteomes" id="UP000294513"/>
    </source>
</evidence>
<evidence type="ECO:0000256" key="1">
    <source>
        <dbReference type="ARBA" id="ARBA00004613"/>
    </source>
</evidence>
<dbReference type="Pfam" id="PF13229">
    <property type="entry name" value="Beta_helix"/>
    <property type="match status" value="1"/>
</dbReference>
<dbReference type="GO" id="GO:0016837">
    <property type="term" value="F:carbon-oxygen lyase activity, acting on polysaccharides"/>
    <property type="evidence" value="ECO:0007669"/>
    <property type="project" value="TreeGrafter"/>
</dbReference>
<name>A0A4R5AW45_9ACTN</name>
<comment type="subcellular location">
    <subcellularLocation>
        <location evidence="1">Secreted</location>
    </subcellularLocation>
</comment>
<evidence type="ECO:0000313" key="7">
    <source>
        <dbReference type="EMBL" id="TDD75384.1"/>
    </source>
</evidence>
<feature type="region of interest" description="Disordered" evidence="4">
    <location>
        <begin position="437"/>
        <end position="460"/>
    </location>
</feature>
<dbReference type="PANTHER" id="PTHR40088:SF2">
    <property type="entry name" value="SECRETED SUGAR HYDROLASE"/>
    <property type="match status" value="1"/>
</dbReference>
<keyword evidence="3" id="KW-0732">Signal</keyword>
<organism evidence="7 8">
    <name type="scientific">Actinomadura rubrisoli</name>
    <dbReference type="NCBI Taxonomy" id="2530368"/>
    <lineage>
        <taxon>Bacteria</taxon>
        <taxon>Bacillati</taxon>
        <taxon>Actinomycetota</taxon>
        <taxon>Actinomycetes</taxon>
        <taxon>Streptosporangiales</taxon>
        <taxon>Thermomonosporaceae</taxon>
        <taxon>Actinomadura</taxon>
    </lineage>
</organism>